<dbReference type="EMBL" id="BJXA01000017">
    <property type="protein sequence ID" value="GEM38575.1"/>
    <property type="molecule type" value="Genomic_DNA"/>
</dbReference>
<feature type="chain" id="PRO_5021819258" description="Secreted protein" evidence="1">
    <location>
        <begin position="32"/>
        <end position="141"/>
    </location>
</feature>
<sequence>MSRTKKSLLTAATVGTAAFAMMVGGTGFASASPVVSQSHGSCVWSADVVHIGGLPRDGYGTSWYIKTGRNDNTNAKCSFEVQAKFKLQSGQIETVQYGSGRPAHDQAFAKGAARVWSVGLKVCAEGQGCSAWNIQNSTWNK</sequence>
<gene>
    <name evidence="2" type="ORF">NN4_30940</name>
</gene>
<protein>
    <recommendedName>
        <fullName evidence="4">Secreted protein</fullName>
    </recommendedName>
</protein>
<evidence type="ECO:0000313" key="3">
    <source>
        <dbReference type="Proteomes" id="UP000321424"/>
    </source>
</evidence>
<comment type="caution">
    <text evidence="2">The sequence shown here is derived from an EMBL/GenBank/DDBJ whole genome shotgun (WGS) entry which is preliminary data.</text>
</comment>
<evidence type="ECO:0008006" key="4">
    <source>
        <dbReference type="Google" id="ProtNLM"/>
    </source>
</evidence>
<accession>A0A511MD28</accession>
<keyword evidence="1" id="KW-0732">Signal</keyword>
<reference evidence="2 3" key="1">
    <citation type="submission" date="2019-07" db="EMBL/GenBank/DDBJ databases">
        <title>Whole genome shotgun sequence of Nocardia ninae NBRC 108245.</title>
        <authorList>
            <person name="Hosoyama A."/>
            <person name="Uohara A."/>
            <person name="Ohji S."/>
            <person name="Ichikawa N."/>
        </authorList>
    </citation>
    <scope>NUCLEOTIDE SEQUENCE [LARGE SCALE GENOMIC DNA]</scope>
    <source>
        <strain evidence="2 3">NBRC 108245</strain>
    </source>
</reference>
<proteinExistence type="predicted"/>
<dbReference type="Proteomes" id="UP000321424">
    <property type="component" value="Unassembled WGS sequence"/>
</dbReference>
<dbReference type="AlphaFoldDB" id="A0A511MD28"/>
<dbReference type="OrthoDB" id="4570959at2"/>
<keyword evidence="3" id="KW-1185">Reference proteome</keyword>
<evidence type="ECO:0000313" key="2">
    <source>
        <dbReference type="EMBL" id="GEM38575.1"/>
    </source>
</evidence>
<name>A0A511MD28_9NOCA</name>
<feature type="signal peptide" evidence="1">
    <location>
        <begin position="1"/>
        <end position="31"/>
    </location>
</feature>
<evidence type="ECO:0000256" key="1">
    <source>
        <dbReference type="SAM" id="SignalP"/>
    </source>
</evidence>
<dbReference type="RefSeq" id="WP_147130990.1">
    <property type="nucleotide sequence ID" value="NZ_BJXA01000017.1"/>
</dbReference>
<organism evidence="2 3">
    <name type="scientific">Nocardia ninae NBRC 108245</name>
    <dbReference type="NCBI Taxonomy" id="1210091"/>
    <lineage>
        <taxon>Bacteria</taxon>
        <taxon>Bacillati</taxon>
        <taxon>Actinomycetota</taxon>
        <taxon>Actinomycetes</taxon>
        <taxon>Mycobacteriales</taxon>
        <taxon>Nocardiaceae</taxon>
        <taxon>Nocardia</taxon>
    </lineage>
</organism>